<feature type="compositionally biased region" description="Gly residues" evidence="1">
    <location>
        <begin position="1"/>
        <end position="10"/>
    </location>
</feature>
<dbReference type="EMBL" id="CADCXU010003993">
    <property type="protein sequence ID" value="CAA9995737.1"/>
    <property type="molecule type" value="Genomic_DNA"/>
</dbReference>
<sequence>MRAQGEAGGDGPPPRVHLPAPHRRHRFAPFGNHGQRFRGQYGSLLRRNQCSPRWFSHHCTTCDGIRVYGSSGPAFDGIRRGRSWWCDRPRSTSSGAPIVLQRPQ</sequence>
<dbReference type="Proteomes" id="UP000479000">
    <property type="component" value="Unassembled WGS sequence"/>
</dbReference>
<feature type="region of interest" description="Disordered" evidence="1">
    <location>
        <begin position="1"/>
        <end position="33"/>
    </location>
</feature>
<reference evidence="2 3" key="1">
    <citation type="submission" date="2020-02" db="EMBL/GenBank/DDBJ databases">
        <authorList>
            <person name="Ferguson B K."/>
        </authorList>
    </citation>
    <scope>NUCLEOTIDE SEQUENCE [LARGE SCALE GENOMIC DNA]</scope>
</reference>
<evidence type="ECO:0000256" key="1">
    <source>
        <dbReference type="SAM" id="MobiDB-lite"/>
    </source>
</evidence>
<accession>A0A6H5G263</accession>
<organism evidence="2 3">
    <name type="scientific">Nesidiocoris tenuis</name>
    <dbReference type="NCBI Taxonomy" id="355587"/>
    <lineage>
        <taxon>Eukaryota</taxon>
        <taxon>Metazoa</taxon>
        <taxon>Ecdysozoa</taxon>
        <taxon>Arthropoda</taxon>
        <taxon>Hexapoda</taxon>
        <taxon>Insecta</taxon>
        <taxon>Pterygota</taxon>
        <taxon>Neoptera</taxon>
        <taxon>Paraneoptera</taxon>
        <taxon>Hemiptera</taxon>
        <taxon>Heteroptera</taxon>
        <taxon>Panheteroptera</taxon>
        <taxon>Cimicomorpha</taxon>
        <taxon>Miridae</taxon>
        <taxon>Dicyphina</taxon>
        <taxon>Nesidiocoris</taxon>
    </lineage>
</organism>
<dbReference type="AlphaFoldDB" id="A0A6H5G263"/>
<proteinExistence type="predicted"/>
<evidence type="ECO:0000313" key="2">
    <source>
        <dbReference type="EMBL" id="CAA9995737.1"/>
    </source>
</evidence>
<keyword evidence="3" id="KW-1185">Reference proteome</keyword>
<feature type="non-terminal residue" evidence="2">
    <location>
        <position position="104"/>
    </location>
</feature>
<dbReference type="OrthoDB" id="10587736at2759"/>
<gene>
    <name evidence="2" type="ORF">NTEN_LOCUS2507</name>
</gene>
<name>A0A6H5G263_9HEMI</name>
<evidence type="ECO:0000313" key="3">
    <source>
        <dbReference type="Proteomes" id="UP000479000"/>
    </source>
</evidence>
<protein>
    <submittedName>
        <fullName evidence="2">Uncharacterized protein</fullName>
    </submittedName>
</protein>